<dbReference type="Proteomes" id="UP001552299">
    <property type="component" value="Unassembled WGS sequence"/>
</dbReference>
<dbReference type="AlphaFoldDB" id="A0ABD0V226"/>
<evidence type="ECO:0000313" key="2">
    <source>
        <dbReference type="Proteomes" id="UP001552299"/>
    </source>
</evidence>
<organism evidence="1 2">
    <name type="scientific">Dendrobium thyrsiflorum</name>
    <name type="common">Pinecone-like raceme dendrobium</name>
    <name type="synonym">Orchid</name>
    <dbReference type="NCBI Taxonomy" id="117978"/>
    <lineage>
        <taxon>Eukaryota</taxon>
        <taxon>Viridiplantae</taxon>
        <taxon>Streptophyta</taxon>
        <taxon>Embryophyta</taxon>
        <taxon>Tracheophyta</taxon>
        <taxon>Spermatophyta</taxon>
        <taxon>Magnoliopsida</taxon>
        <taxon>Liliopsida</taxon>
        <taxon>Asparagales</taxon>
        <taxon>Orchidaceae</taxon>
        <taxon>Epidendroideae</taxon>
        <taxon>Malaxideae</taxon>
        <taxon>Dendrobiinae</taxon>
        <taxon>Dendrobium</taxon>
    </lineage>
</organism>
<dbReference type="EMBL" id="JANQDX010000009">
    <property type="protein sequence ID" value="KAL0918728.1"/>
    <property type="molecule type" value="Genomic_DNA"/>
</dbReference>
<keyword evidence="2" id="KW-1185">Reference proteome</keyword>
<sequence length="137" mass="15531">MEDPDVDHGFLYDDQGRVDILGSPFFDVEFGNDRTADEYVDRIIYQLSLAIEDRIPSGRWYIISAPPTPDCLMFDEDASFSSSLAMDTDSTSSDSQDVYSQRFRRLSNWILDQNLASALFSTVSPSILPYIIILQTI</sequence>
<accession>A0ABD0V226</accession>
<reference evidence="1 2" key="1">
    <citation type="journal article" date="2024" name="Plant Biotechnol. J.">
        <title>Dendrobium thyrsiflorum genome and its molecular insights into genes involved in important horticultural traits.</title>
        <authorList>
            <person name="Chen B."/>
            <person name="Wang J.Y."/>
            <person name="Zheng P.J."/>
            <person name="Li K.L."/>
            <person name="Liang Y.M."/>
            <person name="Chen X.F."/>
            <person name="Zhang C."/>
            <person name="Zhao X."/>
            <person name="He X."/>
            <person name="Zhang G.Q."/>
            <person name="Liu Z.J."/>
            <person name="Xu Q."/>
        </authorList>
    </citation>
    <scope>NUCLEOTIDE SEQUENCE [LARGE SCALE GENOMIC DNA]</scope>
    <source>
        <strain evidence="1">GZMU011</strain>
    </source>
</reference>
<comment type="caution">
    <text evidence="1">The sequence shown here is derived from an EMBL/GenBank/DDBJ whole genome shotgun (WGS) entry which is preliminary data.</text>
</comment>
<gene>
    <name evidence="1" type="ORF">M5K25_010752</name>
</gene>
<proteinExistence type="predicted"/>
<evidence type="ECO:0000313" key="1">
    <source>
        <dbReference type="EMBL" id="KAL0918728.1"/>
    </source>
</evidence>
<name>A0ABD0V226_DENTH</name>
<protein>
    <submittedName>
        <fullName evidence="1">Uncharacterized protein</fullName>
    </submittedName>
</protein>